<evidence type="ECO:0000313" key="2">
    <source>
        <dbReference type="Proteomes" id="UP000320762"/>
    </source>
</evidence>
<dbReference type="EMBL" id="VDMD01000002">
    <property type="protein sequence ID" value="TRM68668.1"/>
    <property type="molecule type" value="Genomic_DNA"/>
</dbReference>
<dbReference type="Proteomes" id="UP000320762">
    <property type="component" value="Unassembled WGS sequence"/>
</dbReference>
<reference evidence="1 2" key="1">
    <citation type="journal article" date="2019" name="New Phytol.">
        <title>Comparative genomics reveals unique wood-decay strategies and fruiting body development in the Schizophyllaceae.</title>
        <authorList>
            <person name="Almasi E."/>
            <person name="Sahu N."/>
            <person name="Krizsan K."/>
            <person name="Balint B."/>
            <person name="Kovacs G.M."/>
            <person name="Kiss B."/>
            <person name="Cseklye J."/>
            <person name="Drula E."/>
            <person name="Henrissat B."/>
            <person name="Nagy I."/>
            <person name="Chovatia M."/>
            <person name="Adam C."/>
            <person name="LaButti K."/>
            <person name="Lipzen A."/>
            <person name="Riley R."/>
            <person name="Grigoriev I.V."/>
            <person name="Nagy L.G."/>
        </authorList>
    </citation>
    <scope>NUCLEOTIDE SEQUENCE [LARGE SCALE GENOMIC DNA]</scope>
    <source>
        <strain evidence="1 2">NL-1724</strain>
    </source>
</reference>
<dbReference type="AlphaFoldDB" id="A0A550CV51"/>
<comment type="caution">
    <text evidence="1">The sequence shown here is derived from an EMBL/GenBank/DDBJ whole genome shotgun (WGS) entry which is preliminary data.</text>
</comment>
<dbReference type="OrthoDB" id="10301672at2759"/>
<evidence type="ECO:0000313" key="1">
    <source>
        <dbReference type="EMBL" id="TRM68668.1"/>
    </source>
</evidence>
<protein>
    <submittedName>
        <fullName evidence="1">Uncharacterized protein</fullName>
    </submittedName>
</protein>
<gene>
    <name evidence="1" type="ORF">BD626DRAFT_565494</name>
</gene>
<proteinExistence type="predicted"/>
<sequence>MPPVYALCYYTNVYTLLECARERGIDVYGDEHLTFLDFLDQLEEAVGNSRRKGGGVHRLEQRSQIYYILVISMSEKQETVPHPLRRIASFKELLFTTNEPAIHKIVSPKMGYNP</sequence>
<organism evidence="1 2">
    <name type="scientific">Schizophyllum amplum</name>
    <dbReference type="NCBI Taxonomy" id="97359"/>
    <lineage>
        <taxon>Eukaryota</taxon>
        <taxon>Fungi</taxon>
        <taxon>Dikarya</taxon>
        <taxon>Basidiomycota</taxon>
        <taxon>Agaricomycotina</taxon>
        <taxon>Agaricomycetes</taxon>
        <taxon>Agaricomycetidae</taxon>
        <taxon>Agaricales</taxon>
        <taxon>Schizophyllaceae</taxon>
        <taxon>Schizophyllum</taxon>
    </lineage>
</organism>
<keyword evidence="2" id="KW-1185">Reference proteome</keyword>
<name>A0A550CV51_9AGAR</name>
<accession>A0A550CV51</accession>